<dbReference type="NCBIfam" id="NF004771">
    <property type="entry name" value="PRK06110.1"/>
    <property type="match status" value="1"/>
</dbReference>
<dbReference type="GO" id="GO:0009097">
    <property type="term" value="P:isoleucine biosynthetic process"/>
    <property type="evidence" value="ECO:0007669"/>
    <property type="project" value="TreeGrafter"/>
</dbReference>
<keyword evidence="3" id="KW-0456">Lyase</keyword>
<dbReference type="SUPFAM" id="SSF53686">
    <property type="entry name" value="Tryptophan synthase beta subunit-like PLP-dependent enzymes"/>
    <property type="match status" value="1"/>
</dbReference>
<dbReference type="Pfam" id="PF00291">
    <property type="entry name" value="PALP"/>
    <property type="match status" value="1"/>
</dbReference>
<evidence type="ECO:0000313" key="5">
    <source>
        <dbReference type="EMBL" id="RDU99512.1"/>
    </source>
</evidence>
<dbReference type="Gene3D" id="3.40.50.1100">
    <property type="match status" value="2"/>
</dbReference>
<evidence type="ECO:0000259" key="4">
    <source>
        <dbReference type="Pfam" id="PF00291"/>
    </source>
</evidence>
<dbReference type="GO" id="GO:0003941">
    <property type="term" value="F:L-serine ammonia-lyase activity"/>
    <property type="evidence" value="ECO:0007669"/>
    <property type="project" value="TreeGrafter"/>
</dbReference>
<proteinExistence type="predicted"/>
<gene>
    <name evidence="5" type="ORF">DWV00_07585</name>
</gene>
<evidence type="ECO:0000256" key="1">
    <source>
        <dbReference type="ARBA" id="ARBA00001933"/>
    </source>
</evidence>
<sequence length="328" mass="34656">MSDSASGFSKAELFDACEWVHAQMPATPLHFWPQLSTATGARVWIKHENHAPTGAFKVRGGMTFIGWLRRSHPDCPGIVTATRGNHGQSQARAATAAGMRAVIFVPHGNSIEKNAAMRAYGADLREAGQDFDEARQAAMRVADEEGLFLVPPFHRAIVRGVATYAVEMFQAKPDLHTVYVPIGCGSGICGVIAARDALGVRTRIVGVVSTEAQGALLSVKAGRVVETPSAKTFADGLAVRIPVPEAYEIYSRGADDFIAVSDHEIADAMRLLHRATHNLAEGAGAAALAAALKDKDRIAGRDVGIVLSGANIDAEWASMILAGGTPAL</sequence>
<name>A0A3D8K398_9BURK</name>
<keyword evidence="6" id="KW-1185">Reference proteome</keyword>
<dbReference type="GO" id="GO:0006567">
    <property type="term" value="P:L-threonine catabolic process"/>
    <property type="evidence" value="ECO:0007669"/>
    <property type="project" value="TreeGrafter"/>
</dbReference>
<comment type="cofactor">
    <cofactor evidence="1">
        <name>pyridoxal 5'-phosphate</name>
        <dbReference type="ChEBI" id="CHEBI:597326"/>
    </cofactor>
</comment>
<dbReference type="InterPro" id="IPR001926">
    <property type="entry name" value="TrpB-like_PALP"/>
</dbReference>
<feature type="domain" description="Tryptophan synthase beta chain-like PALP" evidence="4">
    <location>
        <begin position="26"/>
        <end position="309"/>
    </location>
</feature>
<protein>
    <submittedName>
        <fullName evidence="5">Threonine dehydratase</fullName>
    </submittedName>
</protein>
<dbReference type="GO" id="GO:0004794">
    <property type="term" value="F:threonine deaminase activity"/>
    <property type="evidence" value="ECO:0007669"/>
    <property type="project" value="TreeGrafter"/>
</dbReference>
<comment type="caution">
    <text evidence="5">The sequence shown here is derived from an EMBL/GenBank/DDBJ whole genome shotgun (WGS) entry which is preliminary data.</text>
</comment>
<dbReference type="AlphaFoldDB" id="A0A3D8K398"/>
<dbReference type="GO" id="GO:0006565">
    <property type="term" value="P:L-serine catabolic process"/>
    <property type="evidence" value="ECO:0007669"/>
    <property type="project" value="TreeGrafter"/>
</dbReference>
<dbReference type="OrthoDB" id="9811476at2"/>
<dbReference type="InterPro" id="IPR036052">
    <property type="entry name" value="TrpB-like_PALP_sf"/>
</dbReference>
<evidence type="ECO:0000256" key="2">
    <source>
        <dbReference type="ARBA" id="ARBA00022898"/>
    </source>
</evidence>
<organism evidence="5 6">
    <name type="scientific">Trinickia dinghuensis</name>
    <dbReference type="NCBI Taxonomy" id="2291023"/>
    <lineage>
        <taxon>Bacteria</taxon>
        <taxon>Pseudomonadati</taxon>
        <taxon>Pseudomonadota</taxon>
        <taxon>Betaproteobacteria</taxon>
        <taxon>Burkholderiales</taxon>
        <taxon>Burkholderiaceae</taxon>
        <taxon>Trinickia</taxon>
    </lineage>
</organism>
<evidence type="ECO:0000313" key="6">
    <source>
        <dbReference type="Proteomes" id="UP000256838"/>
    </source>
</evidence>
<dbReference type="Proteomes" id="UP000256838">
    <property type="component" value="Unassembled WGS sequence"/>
</dbReference>
<keyword evidence="2" id="KW-0663">Pyridoxal phosphate</keyword>
<dbReference type="PANTHER" id="PTHR48078:SF7">
    <property type="entry name" value="BLL6502 PROTEIN"/>
    <property type="match status" value="1"/>
</dbReference>
<accession>A0A3D8K398</accession>
<dbReference type="RefSeq" id="WP_115532959.1">
    <property type="nucleotide sequence ID" value="NZ_QRGA01000004.1"/>
</dbReference>
<dbReference type="EMBL" id="QRGA01000004">
    <property type="protein sequence ID" value="RDU99512.1"/>
    <property type="molecule type" value="Genomic_DNA"/>
</dbReference>
<dbReference type="InterPro" id="IPR050147">
    <property type="entry name" value="Ser/Thr_Dehydratase"/>
</dbReference>
<evidence type="ECO:0000256" key="3">
    <source>
        <dbReference type="ARBA" id="ARBA00023239"/>
    </source>
</evidence>
<dbReference type="PANTHER" id="PTHR48078">
    <property type="entry name" value="THREONINE DEHYDRATASE, MITOCHONDRIAL-RELATED"/>
    <property type="match status" value="1"/>
</dbReference>
<reference evidence="5 6" key="1">
    <citation type="submission" date="2018-08" db="EMBL/GenBank/DDBJ databases">
        <title>Paraburkholderia sp. DHOM06 isolated from forest soil.</title>
        <authorList>
            <person name="Gao Z.-H."/>
            <person name="Qiu L.-H."/>
        </authorList>
    </citation>
    <scope>NUCLEOTIDE SEQUENCE [LARGE SCALE GENOMIC DNA]</scope>
    <source>
        <strain evidence="5 6">DHOM06</strain>
    </source>
</reference>